<dbReference type="PANTHER" id="PTHR43025:SF3">
    <property type="entry name" value="MONOGALACTOSYLDIACYLGLYCEROL SYNTHASE 1, CHLOROPLASTIC"/>
    <property type="match status" value="1"/>
</dbReference>
<keyword evidence="4" id="KW-0808">Transferase</keyword>
<evidence type="ECO:0000259" key="6">
    <source>
        <dbReference type="Pfam" id="PF06925"/>
    </source>
</evidence>
<feature type="domain" description="Glycosyl transferase family 28 C-terminal" evidence="5">
    <location>
        <begin position="205"/>
        <end position="346"/>
    </location>
</feature>
<gene>
    <name evidence="7" type="ORF">WMO37_07765</name>
</gene>
<evidence type="ECO:0000313" key="8">
    <source>
        <dbReference type="Proteomes" id="UP001546774"/>
    </source>
</evidence>
<dbReference type="InterPro" id="IPR050519">
    <property type="entry name" value="Glycosyltransf_28_UgtP"/>
</dbReference>
<dbReference type="Pfam" id="PF04101">
    <property type="entry name" value="Glyco_tran_28_C"/>
    <property type="match status" value="1"/>
</dbReference>
<evidence type="ECO:0000256" key="2">
    <source>
        <dbReference type="ARBA" id="ARBA00006962"/>
    </source>
</evidence>
<evidence type="ECO:0000256" key="1">
    <source>
        <dbReference type="ARBA" id="ARBA00004370"/>
    </source>
</evidence>
<dbReference type="InterPro" id="IPR007235">
    <property type="entry name" value="Glyco_trans_28_C"/>
</dbReference>
<evidence type="ECO:0000313" key="7">
    <source>
        <dbReference type="EMBL" id="MEQ2554916.1"/>
    </source>
</evidence>
<keyword evidence="3" id="KW-0328">Glycosyltransferase</keyword>
<dbReference type="Gene3D" id="3.40.50.2000">
    <property type="entry name" value="Glycogen Phosphorylase B"/>
    <property type="match status" value="1"/>
</dbReference>
<dbReference type="SUPFAM" id="SSF53756">
    <property type="entry name" value="UDP-Glycosyltransferase/glycogen phosphorylase"/>
    <property type="match status" value="1"/>
</dbReference>
<proteinExistence type="inferred from homology"/>
<dbReference type="PANTHER" id="PTHR43025">
    <property type="entry name" value="MONOGALACTOSYLDIACYLGLYCEROL SYNTHASE"/>
    <property type="match status" value="1"/>
</dbReference>
<evidence type="ECO:0000256" key="3">
    <source>
        <dbReference type="ARBA" id="ARBA00022676"/>
    </source>
</evidence>
<comment type="similarity">
    <text evidence="2">Belongs to the glycosyltransferase 28 family.</text>
</comment>
<keyword evidence="8" id="KW-1185">Reference proteome</keyword>
<organism evidence="7 8">
    <name type="scientific">Lachnospira intestinalis</name>
    <dbReference type="NCBI Taxonomy" id="3133158"/>
    <lineage>
        <taxon>Bacteria</taxon>
        <taxon>Bacillati</taxon>
        <taxon>Bacillota</taxon>
        <taxon>Clostridia</taxon>
        <taxon>Lachnospirales</taxon>
        <taxon>Lachnospiraceae</taxon>
        <taxon>Lachnospira</taxon>
    </lineage>
</organism>
<protein>
    <submittedName>
        <fullName evidence="7">Glycosyltransferase</fullName>
    </submittedName>
</protein>
<comment type="subcellular location">
    <subcellularLocation>
        <location evidence="1">Membrane</location>
    </subcellularLocation>
</comment>
<evidence type="ECO:0000259" key="5">
    <source>
        <dbReference type="Pfam" id="PF04101"/>
    </source>
</evidence>
<dbReference type="InterPro" id="IPR009695">
    <property type="entry name" value="Diacylglyc_glucosyltr_N"/>
</dbReference>
<dbReference type="Pfam" id="PF06925">
    <property type="entry name" value="MGDG_synth"/>
    <property type="match status" value="1"/>
</dbReference>
<sequence length="369" mass="40986">MNVLILSCGTGGGHNAAGAAVQKQLQKQGHQVVMINPYQLKSNRLAGVIDKVYIGLVQKNSTLFGFVYRLGELYRRLPFPSPVYYINRKMAYILQEYLLRHPADVIITPHLYPAEIITNMKKMGMEVPPSIFVATDYACIPFTEETDCDDVVIPSEKLIPEFRKYGIPKEKLYPLGIPTADTGVERISPEEAKRQLGLDSAKEYLLIAGGSMGAGALEEVVEILYRVRSLHKCKLIMVCGNNQQLYSRLQKRYADKIELVGYTDKMPLYLKAGSIFITKPGGLSSTEAAAARIPLIHICPIPGCETKNMQFFKKTGMALAVTNPKEELTAAVLSLQKQENRKKMIQCQEKYVPGTAAAQLGQLVEEGKK</sequence>
<evidence type="ECO:0000256" key="4">
    <source>
        <dbReference type="ARBA" id="ARBA00022679"/>
    </source>
</evidence>
<dbReference type="Proteomes" id="UP001546774">
    <property type="component" value="Unassembled WGS sequence"/>
</dbReference>
<accession>A0ABV1H5G1</accession>
<name>A0ABV1H5G1_9FIRM</name>
<comment type="caution">
    <text evidence="7">The sequence shown here is derived from an EMBL/GenBank/DDBJ whole genome shotgun (WGS) entry which is preliminary data.</text>
</comment>
<feature type="domain" description="Diacylglycerol glucosyltransferase N-terminal" evidence="6">
    <location>
        <begin position="14"/>
        <end position="178"/>
    </location>
</feature>
<reference evidence="7" key="1">
    <citation type="submission" date="2024-03" db="EMBL/GenBank/DDBJ databases">
        <title>Human intestinal bacterial collection.</title>
        <authorList>
            <person name="Pauvert C."/>
            <person name="Hitch T.C.A."/>
            <person name="Clavel T."/>
        </authorList>
    </citation>
    <scope>NUCLEOTIDE SEQUENCE [LARGE SCALE GENOMIC DNA]</scope>
    <source>
        <strain evidence="7">CLA-AA-H89B</strain>
    </source>
</reference>
<dbReference type="EMBL" id="JBBMFS010000005">
    <property type="protein sequence ID" value="MEQ2554916.1"/>
    <property type="molecule type" value="Genomic_DNA"/>
</dbReference>